<protein>
    <submittedName>
        <fullName evidence="1">Uncharacterized protein</fullName>
    </submittedName>
</protein>
<accession>A0ACC0JZ85</accession>
<organism evidence="1 2">
    <name type="scientific">Choristoneura fumiferana</name>
    <name type="common">Spruce budworm moth</name>
    <name type="synonym">Archips fumiferana</name>
    <dbReference type="NCBI Taxonomy" id="7141"/>
    <lineage>
        <taxon>Eukaryota</taxon>
        <taxon>Metazoa</taxon>
        <taxon>Ecdysozoa</taxon>
        <taxon>Arthropoda</taxon>
        <taxon>Hexapoda</taxon>
        <taxon>Insecta</taxon>
        <taxon>Pterygota</taxon>
        <taxon>Neoptera</taxon>
        <taxon>Endopterygota</taxon>
        <taxon>Lepidoptera</taxon>
        <taxon>Glossata</taxon>
        <taxon>Ditrysia</taxon>
        <taxon>Tortricoidea</taxon>
        <taxon>Tortricidae</taxon>
        <taxon>Tortricinae</taxon>
        <taxon>Choristoneura</taxon>
    </lineage>
</organism>
<evidence type="ECO:0000313" key="1">
    <source>
        <dbReference type="EMBL" id="KAI8429438.1"/>
    </source>
</evidence>
<comment type="caution">
    <text evidence="1">The sequence shown here is derived from an EMBL/GenBank/DDBJ whole genome shotgun (WGS) entry which is preliminary data.</text>
</comment>
<keyword evidence="2" id="KW-1185">Reference proteome</keyword>
<name>A0ACC0JZ85_CHOFU</name>
<reference evidence="1 2" key="1">
    <citation type="journal article" date="2022" name="Genome Biol. Evol.">
        <title>The Spruce Budworm Genome: Reconstructing the Evolutionary History of Antifreeze Proteins.</title>
        <authorList>
            <person name="Beliveau C."/>
            <person name="Gagne P."/>
            <person name="Picq S."/>
            <person name="Vernygora O."/>
            <person name="Keeling C.I."/>
            <person name="Pinkney K."/>
            <person name="Doucet D."/>
            <person name="Wen F."/>
            <person name="Johnston J.S."/>
            <person name="Maaroufi H."/>
            <person name="Boyle B."/>
            <person name="Laroche J."/>
            <person name="Dewar K."/>
            <person name="Juretic N."/>
            <person name="Blackburn G."/>
            <person name="Nisole A."/>
            <person name="Brunet B."/>
            <person name="Brandao M."/>
            <person name="Lumley L."/>
            <person name="Duan J."/>
            <person name="Quan G."/>
            <person name="Lucarotti C.J."/>
            <person name="Roe A.D."/>
            <person name="Sperling F.A.H."/>
            <person name="Levesque R.C."/>
            <person name="Cusson M."/>
        </authorList>
    </citation>
    <scope>NUCLEOTIDE SEQUENCE [LARGE SCALE GENOMIC DNA]</scope>
    <source>
        <strain evidence="1">Glfc:IPQL:Cfum</strain>
    </source>
</reference>
<sequence length="251" mass="28252">MTETDATVQPLQMPVKFLPYLEKYRIYKIFKDMMRDLVVNLPKDHLRHMKVYLGRRISSSKDIDRVIVLISPELKFDVRRLIKEMIKDLGLYVITRRYIMDCYEKHDDYVPGCVSPVLMAEVAKAMTLKEPVLQDGWLMYDHPCTLREARCLQQEGVLPTVTLAIIPTPPVAPPADNPHTVPRGFFQQDFEALKFAYQATLKEVHINPEDTSEAIIAGKCFNAIRACQAGAQGPGQGFHAGGAPASTASCC</sequence>
<evidence type="ECO:0000313" key="2">
    <source>
        <dbReference type="Proteomes" id="UP001064048"/>
    </source>
</evidence>
<dbReference type="EMBL" id="CM046131">
    <property type="protein sequence ID" value="KAI8429438.1"/>
    <property type="molecule type" value="Genomic_DNA"/>
</dbReference>
<dbReference type="Proteomes" id="UP001064048">
    <property type="component" value="Chromosome Z"/>
</dbReference>
<proteinExistence type="predicted"/>
<gene>
    <name evidence="1" type="ORF">MSG28_000078</name>
</gene>